<evidence type="ECO:0008006" key="5">
    <source>
        <dbReference type="Google" id="ProtNLM"/>
    </source>
</evidence>
<dbReference type="Pfam" id="PF01984">
    <property type="entry name" value="dsDNA_bind"/>
    <property type="match status" value="1"/>
</dbReference>
<evidence type="ECO:0000313" key="3">
    <source>
        <dbReference type="EMBL" id="EYC45666.1"/>
    </source>
</evidence>
<comment type="caution">
    <text evidence="3">The sequence shown here is derived from an EMBL/GenBank/DDBJ whole genome shotgun (WGS) entry which is preliminary data.</text>
</comment>
<reference evidence="4" key="1">
    <citation type="journal article" date="2015" name="Nat. Genet.">
        <title>The genome and transcriptome of the zoonotic hookworm Ancylostoma ceylanicum identify infection-specific gene families.</title>
        <authorList>
            <person name="Schwarz E.M."/>
            <person name="Hu Y."/>
            <person name="Antoshechkin I."/>
            <person name="Miller M.M."/>
            <person name="Sternberg P.W."/>
            <person name="Aroian R.V."/>
        </authorList>
    </citation>
    <scope>NUCLEOTIDE SEQUENCE</scope>
    <source>
        <strain evidence="4">HY135</strain>
    </source>
</reference>
<sequence>MSSTPQLPPGIEAQAGPQNANQQDNARQQAENQENAVNSMLSQILDQQALVRLSNLSAVKPEKAKMVESAVINMARRGQIVGKLSDEALKQLMERVSMQTTRTTTVKFDRRRNNLDSDDDDF</sequence>
<comment type="similarity">
    <text evidence="1">Belongs to the PDCD5 family.</text>
</comment>
<dbReference type="GO" id="GO:0005634">
    <property type="term" value="C:nucleus"/>
    <property type="evidence" value="ECO:0007669"/>
    <property type="project" value="TreeGrafter"/>
</dbReference>
<name>A0A016X1E5_9BILA</name>
<dbReference type="SUPFAM" id="SSF46950">
    <property type="entry name" value="Double-stranded DNA-binding domain"/>
    <property type="match status" value="1"/>
</dbReference>
<feature type="compositionally biased region" description="Low complexity" evidence="2">
    <location>
        <begin position="18"/>
        <end position="38"/>
    </location>
</feature>
<dbReference type="PANTHER" id="PTHR10840:SF0">
    <property type="entry name" value="PROGRAMMED CELL DEATH PROTEIN 5"/>
    <property type="match status" value="1"/>
</dbReference>
<dbReference type="GO" id="GO:0005829">
    <property type="term" value="C:cytosol"/>
    <property type="evidence" value="ECO:0007669"/>
    <property type="project" value="TreeGrafter"/>
</dbReference>
<accession>A0A016X1E5</accession>
<dbReference type="EMBL" id="JARK01000020">
    <property type="protein sequence ID" value="EYC45666.1"/>
    <property type="molecule type" value="Genomic_DNA"/>
</dbReference>
<evidence type="ECO:0000256" key="2">
    <source>
        <dbReference type="SAM" id="MobiDB-lite"/>
    </source>
</evidence>
<dbReference type="OrthoDB" id="10252486at2759"/>
<feature type="region of interest" description="Disordered" evidence="2">
    <location>
        <begin position="1"/>
        <end position="39"/>
    </location>
</feature>
<evidence type="ECO:0000256" key="1">
    <source>
        <dbReference type="ARBA" id="ARBA00010490"/>
    </source>
</evidence>
<gene>
    <name evidence="3" type="primary">Acey_s0420.g1139</name>
    <name evidence="3" type="synonym">Acey-D2005.3</name>
    <name evidence="3" type="ORF">Y032_0420g1139</name>
</gene>
<evidence type="ECO:0000313" key="4">
    <source>
        <dbReference type="Proteomes" id="UP000024635"/>
    </source>
</evidence>
<dbReference type="GO" id="GO:0003677">
    <property type="term" value="F:DNA binding"/>
    <property type="evidence" value="ECO:0007669"/>
    <property type="project" value="InterPro"/>
</dbReference>
<dbReference type="Gene3D" id="1.10.8.140">
    <property type="entry name" value="PDCD5-like"/>
    <property type="match status" value="1"/>
</dbReference>
<dbReference type="InterPro" id="IPR002836">
    <property type="entry name" value="PDCD5-like"/>
</dbReference>
<proteinExistence type="inferred from homology"/>
<protein>
    <recommendedName>
        <fullName evidence="5">Double-stranded DNA-binding domain protein</fullName>
    </recommendedName>
</protein>
<dbReference type="STRING" id="53326.A0A016X1E5"/>
<dbReference type="Proteomes" id="UP000024635">
    <property type="component" value="Unassembled WGS sequence"/>
</dbReference>
<dbReference type="AlphaFoldDB" id="A0A016X1E5"/>
<keyword evidence="4" id="KW-1185">Reference proteome</keyword>
<dbReference type="InterPro" id="IPR036883">
    <property type="entry name" value="PDCD5-like_sf"/>
</dbReference>
<dbReference type="PANTHER" id="PTHR10840">
    <property type="entry name" value="PROGRAMMED CELL DEATH PROTEIN 5"/>
    <property type="match status" value="1"/>
</dbReference>
<dbReference type="PIRSF" id="PIRSF015730">
    <property type="entry name" value="TFAR19"/>
    <property type="match status" value="1"/>
</dbReference>
<organism evidence="3 4">
    <name type="scientific">Ancylostoma ceylanicum</name>
    <dbReference type="NCBI Taxonomy" id="53326"/>
    <lineage>
        <taxon>Eukaryota</taxon>
        <taxon>Metazoa</taxon>
        <taxon>Ecdysozoa</taxon>
        <taxon>Nematoda</taxon>
        <taxon>Chromadorea</taxon>
        <taxon>Rhabditida</taxon>
        <taxon>Rhabditina</taxon>
        <taxon>Rhabditomorpha</taxon>
        <taxon>Strongyloidea</taxon>
        <taxon>Ancylostomatidae</taxon>
        <taxon>Ancylostomatinae</taxon>
        <taxon>Ancylostoma</taxon>
    </lineage>
</organism>